<sequence length="41" mass="4459">HLNLRNAQLSETSIAEAIQSCAPRHAFLRNAQLPEAAPTFA</sequence>
<name>A0A392TMF6_9FABA</name>
<organism evidence="1 2">
    <name type="scientific">Trifolium medium</name>
    <dbReference type="NCBI Taxonomy" id="97028"/>
    <lineage>
        <taxon>Eukaryota</taxon>
        <taxon>Viridiplantae</taxon>
        <taxon>Streptophyta</taxon>
        <taxon>Embryophyta</taxon>
        <taxon>Tracheophyta</taxon>
        <taxon>Spermatophyta</taxon>
        <taxon>Magnoliopsida</taxon>
        <taxon>eudicotyledons</taxon>
        <taxon>Gunneridae</taxon>
        <taxon>Pentapetalae</taxon>
        <taxon>rosids</taxon>
        <taxon>fabids</taxon>
        <taxon>Fabales</taxon>
        <taxon>Fabaceae</taxon>
        <taxon>Papilionoideae</taxon>
        <taxon>50 kb inversion clade</taxon>
        <taxon>NPAAA clade</taxon>
        <taxon>Hologalegina</taxon>
        <taxon>IRL clade</taxon>
        <taxon>Trifolieae</taxon>
        <taxon>Trifolium</taxon>
    </lineage>
</organism>
<protein>
    <submittedName>
        <fullName evidence="1">Uncharacterized protein</fullName>
    </submittedName>
</protein>
<accession>A0A392TMF6</accession>
<keyword evidence="2" id="KW-1185">Reference proteome</keyword>
<feature type="non-terminal residue" evidence="1">
    <location>
        <position position="1"/>
    </location>
</feature>
<evidence type="ECO:0000313" key="1">
    <source>
        <dbReference type="EMBL" id="MCI62162.1"/>
    </source>
</evidence>
<evidence type="ECO:0000313" key="2">
    <source>
        <dbReference type="Proteomes" id="UP000265520"/>
    </source>
</evidence>
<dbReference type="EMBL" id="LXQA010614188">
    <property type="protein sequence ID" value="MCI62162.1"/>
    <property type="molecule type" value="Genomic_DNA"/>
</dbReference>
<proteinExistence type="predicted"/>
<comment type="caution">
    <text evidence="1">The sequence shown here is derived from an EMBL/GenBank/DDBJ whole genome shotgun (WGS) entry which is preliminary data.</text>
</comment>
<dbReference type="Proteomes" id="UP000265520">
    <property type="component" value="Unassembled WGS sequence"/>
</dbReference>
<dbReference type="AlphaFoldDB" id="A0A392TMF6"/>
<reference evidence="1 2" key="1">
    <citation type="journal article" date="2018" name="Front. Plant Sci.">
        <title>Red Clover (Trifolium pratense) and Zigzag Clover (T. medium) - A Picture of Genomic Similarities and Differences.</title>
        <authorList>
            <person name="Dluhosova J."/>
            <person name="Istvanek J."/>
            <person name="Nedelnik J."/>
            <person name="Repkova J."/>
        </authorList>
    </citation>
    <scope>NUCLEOTIDE SEQUENCE [LARGE SCALE GENOMIC DNA]</scope>
    <source>
        <strain evidence="2">cv. 10/8</strain>
        <tissue evidence="1">Leaf</tissue>
    </source>
</reference>